<keyword evidence="5" id="KW-1185">Reference proteome</keyword>
<dbReference type="GO" id="GO:0046872">
    <property type="term" value="F:metal ion binding"/>
    <property type="evidence" value="ECO:0007669"/>
    <property type="project" value="UniProtKB-KW"/>
</dbReference>
<dbReference type="EMBL" id="CP012752">
    <property type="protein sequence ID" value="ALG10086.1"/>
    <property type="molecule type" value="Genomic_DNA"/>
</dbReference>
<dbReference type="InterPro" id="IPR051785">
    <property type="entry name" value="MMCE/EMCE_epimerase"/>
</dbReference>
<accession>A0A0N9I239</accession>
<dbReference type="CDD" id="cd08353">
    <property type="entry name" value="VOC_like"/>
    <property type="match status" value="1"/>
</dbReference>
<organism evidence="4 5">
    <name type="scientific">Kibdelosporangium phytohabitans</name>
    <dbReference type="NCBI Taxonomy" id="860235"/>
    <lineage>
        <taxon>Bacteria</taxon>
        <taxon>Bacillati</taxon>
        <taxon>Actinomycetota</taxon>
        <taxon>Actinomycetes</taxon>
        <taxon>Pseudonocardiales</taxon>
        <taxon>Pseudonocardiaceae</taxon>
        <taxon>Kibdelosporangium</taxon>
    </lineage>
</organism>
<dbReference type="OrthoDB" id="7187210at2"/>
<dbReference type="PROSITE" id="PS51819">
    <property type="entry name" value="VOC"/>
    <property type="match status" value="1"/>
</dbReference>
<dbReference type="InterPro" id="IPR004360">
    <property type="entry name" value="Glyas_Fos-R_dOase_dom"/>
</dbReference>
<sequence>MDGTGRRGTIQRLDNVAIVVEDLAAATAFFAELGLELEGEATVEGSAVSHLVGLEGVRSEVAMMRTPDGHGRLELTRYRTPPSPDGDPRAPVNTIGTHRVMFAVEDMDDILDRLRPHGAELVGEVVTYGSSYRLCYLRGPAGIIVALAEPVP</sequence>
<dbReference type="Gene3D" id="3.10.180.10">
    <property type="entry name" value="2,3-Dihydroxybiphenyl 1,2-Dioxygenase, domain 1"/>
    <property type="match status" value="1"/>
</dbReference>
<dbReference type="RefSeq" id="WP_054291989.1">
    <property type="nucleotide sequence ID" value="NZ_CP012752.1"/>
</dbReference>
<evidence type="ECO:0000256" key="1">
    <source>
        <dbReference type="ARBA" id="ARBA00022723"/>
    </source>
</evidence>
<dbReference type="InterPro" id="IPR037523">
    <property type="entry name" value="VOC_core"/>
</dbReference>
<reference evidence="4 5" key="1">
    <citation type="submission" date="2015-07" db="EMBL/GenBank/DDBJ databases">
        <title>Genome sequencing of Kibdelosporangium phytohabitans.</title>
        <authorList>
            <person name="Qin S."/>
            <person name="Xing K."/>
        </authorList>
    </citation>
    <scope>NUCLEOTIDE SEQUENCE [LARGE SCALE GENOMIC DNA]</scope>
    <source>
        <strain evidence="4 5">KLBMP1111</strain>
    </source>
</reference>
<dbReference type="PANTHER" id="PTHR43048:SF5">
    <property type="entry name" value="BLR5325 PROTEIN"/>
    <property type="match status" value="1"/>
</dbReference>
<gene>
    <name evidence="4" type="ORF">AOZ06_27150</name>
</gene>
<feature type="domain" description="VOC" evidence="3">
    <location>
        <begin position="12"/>
        <end position="150"/>
    </location>
</feature>
<evidence type="ECO:0000259" key="3">
    <source>
        <dbReference type="PROSITE" id="PS51819"/>
    </source>
</evidence>
<dbReference type="SUPFAM" id="SSF54593">
    <property type="entry name" value="Glyoxalase/Bleomycin resistance protein/Dihydroxybiphenyl dioxygenase"/>
    <property type="match status" value="1"/>
</dbReference>
<evidence type="ECO:0000256" key="2">
    <source>
        <dbReference type="SAM" id="MobiDB-lite"/>
    </source>
</evidence>
<dbReference type="KEGG" id="kphy:AOZ06_27150"/>
<dbReference type="STRING" id="860235.AOZ06_27150"/>
<dbReference type="InterPro" id="IPR029068">
    <property type="entry name" value="Glyas_Bleomycin-R_OHBP_Dase"/>
</dbReference>
<dbReference type="Proteomes" id="UP000063699">
    <property type="component" value="Chromosome"/>
</dbReference>
<proteinExistence type="predicted"/>
<dbReference type="Pfam" id="PF00903">
    <property type="entry name" value="Glyoxalase"/>
    <property type="match status" value="1"/>
</dbReference>
<protein>
    <submittedName>
        <fullName evidence="4">Glyoxalase</fullName>
    </submittedName>
</protein>
<dbReference type="GO" id="GO:0046491">
    <property type="term" value="P:L-methylmalonyl-CoA metabolic process"/>
    <property type="evidence" value="ECO:0007669"/>
    <property type="project" value="TreeGrafter"/>
</dbReference>
<dbReference type="AlphaFoldDB" id="A0A0N9I239"/>
<evidence type="ECO:0000313" key="5">
    <source>
        <dbReference type="Proteomes" id="UP000063699"/>
    </source>
</evidence>
<name>A0A0N9I239_9PSEU</name>
<feature type="region of interest" description="Disordered" evidence="2">
    <location>
        <begin position="72"/>
        <end position="92"/>
    </location>
</feature>
<dbReference type="GO" id="GO:0004493">
    <property type="term" value="F:methylmalonyl-CoA epimerase activity"/>
    <property type="evidence" value="ECO:0007669"/>
    <property type="project" value="TreeGrafter"/>
</dbReference>
<keyword evidence="1" id="KW-0479">Metal-binding</keyword>
<evidence type="ECO:0000313" key="4">
    <source>
        <dbReference type="EMBL" id="ALG10086.1"/>
    </source>
</evidence>
<dbReference type="PANTHER" id="PTHR43048">
    <property type="entry name" value="METHYLMALONYL-COA EPIMERASE"/>
    <property type="match status" value="1"/>
</dbReference>